<dbReference type="AlphaFoldDB" id="A0A0A9BMP7"/>
<protein>
    <submittedName>
        <fullName evidence="1">Uncharacterized protein</fullName>
    </submittedName>
</protein>
<evidence type="ECO:0000313" key="1">
    <source>
        <dbReference type="EMBL" id="JAD63453.1"/>
    </source>
</evidence>
<dbReference type="EMBL" id="GBRH01234442">
    <property type="protein sequence ID" value="JAD63453.1"/>
    <property type="molecule type" value="Transcribed_RNA"/>
</dbReference>
<accession>A0A0A9BMP7</accession>
<proteinExistence type="predicted"/>
<name>A0A0A9BMP7_ARUDO</name>
<reference evidence="1" key="2">
    <citation type="journal article" date="2015" name="Data Brief">
        <title>Shoot transcriptome of the giant reed, Arundo donax.</title>
        <authorList>
            <person name="Barrero R.A."/>
            <person name="Guerrero F.D."/>
            <person name="Moolhuijzen P."/>
            <person name="Goolsby J.A."/>
            <person name="Tidwell J."/>
            <person name="Bellgard S.E."/>
            <person name="Bellgard M.I."/>
        </authorList>
    </citation>
    <scope>NUCLEOTIDE SEQUENCE</scope>
    <source>
        <tissue evidence="1">Shoot tissue taken approximately 20 cm above the soil surface</tissue>
    </source>
</reference>
<reference evidence="1" key="1">
    <citation type="submission" date="2014-09" db="EMBL/GenBank/DDBJ databases">
        <authorList>
            <person name="Magalhaes I.L.F."/>
            <person name="Oliveira U."/>
            <person name="Santos F.R."/>
            <person name="Vidigal T.H.D.A."/>
            <person name="Brescovit A.D."/>
            <person name="Santos A.J."/>
        </authorList>
    </citation>
    <scope>NUCLEOTIDE SEQUENCE</scope>
    <source>
        <tissue evidence="1">Shoot tissue taken approximately 20 cm above the soil surface</tissue>
    </source>
</reference>
<sequence>MDVTVILGGQWNYTLHPPLIGPAALILHNGVIINRCPFINPPKHPRPTFPYLHNDNIPTFMVRREVINGELHPVHVKLEQLVHPVHFPEAAAIHTLGPPWHAPL</sequence>
<organism evidence="1">
    <name type="scientific">Arundo donax</name>
    <name type="common">Giant reed</name>
    <name type="synonym">Donax arundinaceus</name>
    <dbReference type="NCBI Taxonomy" id="35708"/>
    <lineage>
        <taxon>Eukaryota</taxon>
        <taxon>Viridiplantae</taxon>
        <taxon>Streptophyta</taxon>
        <taxon>Embryophyta</taxon>
        <taxon>Tracheophyta</taxon>
        <taxon>Spermatophyta</taxon>
        <taxon>Magnoliopsida</taxon>
        <taxon>Liliopsida</taxon>
        <taxon>Poales</taxon>
        <taxon>Poaceae</taxon>
        <taxon>PACMAD clade</taxon>
        <taxon>Arundinoideae</taxon>
        <taxon>Arundineae</taxon>
        <taxon>Arundo</taxon>
    </lineage>
</organism>